<keyword evidence="8" id="KW-1185">Reference proteome</keyword>
<dbReference type="Pfam" id="PF00069">
    <property type="entry name" value="Pkinase"/>
    <property type="match status" value="1"/>
</dbReference>
<feature type="binding site" evidence="5">
    <location>
        <position position="49"/>
    </location>
    <ligand>
        <name>ATP</name>
        <dbReference type="ChEBI" id="CHEBI:30616"/>
    </ligand>
</feature>
<dbReference type="GO" id="GO:0004674">
    <property type="term" value="F:protein serine/threonine kinase activity"/>
    <property type="evidence" value="ECO:0007669"/>
    <property type="project" value="InterPro"/>
</dbReference>
<dbReference type="GO" id="GO:0005829">
    <property type="term" value="C:cytosol"/>
    <property type="evidence" value="ECO:0007669"/>
    <property type="project" value="TreeGrafter"/>
</dbReference>
<feature type="domain" description="Protein kinase" evidence="6">
    <location>
        <begin position="20"/>
        <end position="277"/>
    </location>
</feature>
<evidence type="ECO:0000256" key="2">
    <source>
        <dbReference type="ARBA" id="ARBA00022741"/>
    </source>
</evidence>
<evidence type="ECO:0000313" key="7">
    <source>
        <dbReference type="EMBL" id="CAD8126809.1"/>
    </source>
</evidence>
<accession>A0A8S1RIN0</accession>
<dbReference type="GO" id="GO:0010506">
    <property type="term" value="P:regulation of autophagy"/>
    <property type="evidence" value="ECO:0007669"/>
    <property type="project" value="InterPro"/>
</dbReference>
<dbReference type="FunFam" id="1.10.510.10:FF:001266">
    <property type="entry name" value="Protein kinase, putative"/>
    <property type="match status" value="1"/>
</dbReference>
<reference evidence="7" key="1">
    <citation type="submission" date="2021-01" db="EMBL/GenBank/DDBJ databases">
        <authorList>
            <consortium name="Genoscope - CEA"/>
            <person name="William W."/>
        </authorList>
    </citation>
    <scope>NUCLEOTIDE SEQUENCE</scope>
</reference>
<evidence type="ECO:0000256" key="1">
    <source>
        <dbReference type="ARBA" id="ARBA00022679"/>
    </source>
</evidence>
<name>A0A8S1RIN0_9CILI</name>
<dbReference type="GO" id="GO:0016020">
    <property type="term" value="C:membrane"/>
    <property type="evidence" value="ECO:0007669"/>
    <property type="project" value="TreeGrafter"/>
</dbReference>
<proteinExistence type="predicted"/>
<dbReference type="PROSITE" id="PS00107">
    <property type="entry name" value="PROTEIN_KINASE_ATP"/>
    <property type="match status" value="1"/>
</dbReference>
<evidence type="ECO:0000256" key="5">
    <source>
        <dbReference type="PROSITE-ProRule" id="PRU10141"/>
    </source>
</evidence>
<dbReference type="PANTHER" id="PTHR24348">
    <property type="entry name" value="SERINE/THREONINE-PROTEIN KINASE UNC-51-RELATED"/>
    <property type="match status" value="1"/>
</dbReference>
<dbReference type="GO" id="GO:0000045">
    <property type="term" value="P:autophagosome assembly"/>
    <property type="evidence" value="ECO:0007669"/>
    <property type="project" value="TreeGrafter"/>
</dbReference>
<dbReference type="GO" id="GO:0005776">
    <property type="term" value="C:autophagosome"/>
    <property type="evidence" value="ECO:0007669"/>
    <property type="project" value="TreeGrafter"/>
</dbReference>
<keyword evidence="2 5" id="KW-0547">Nucleotide-binding</keyword>
<evidence type="ECO:0000259" key="6">
    <source>
        <dbReference type="PROSITE" id="PS50011"/>
    </source>
</evidence>
<dbReference type="GO" id="GO:0000407">
    <property type="term" value="C:phagophore assembly site"/>
    <property type="evidence" value="ECO:0007669"/>
    <property type="project" value="TreeGrafter"/>
</dbReference>
<dbReference type="GO" id="GO:0005524">
    <property type="term" value="F:ATP binding"/>
    <property type="evidence" value="ECO:0007669"/>
    <property type="project" value="UniProtKB-UniRule"/>
</dbReference>
<keyword evidence="4 5" id="KW-0067">ATP-binding</keyword>
<organism evidence="7 8">
    <name type="scientific">Paramecium sonneborni</name>
    <dbReference type="NCBI Taxonomy" id="65129"/>
    <lineage>
        <taxon>Eukaryota</taxon>
        <taxon>Sar</taxon>
        <taxon>Alveolata</taxon>
        <taxon>Ciliophora</taxon>
        <taxon>Intramacronucleata</taxon>
        <taxon>Oligohymenophorea</taxon>
        <taxon>Peniculida</taxon>
        <taxon>Parameciidae</taxon>
        <taxon>Paramecium</taxon>
    </lineage>
</organism>
<dbReference type="PROSITE" id="PS00108">
    <property type="entry name" value="PROTEIN_KINASE_ST"/>
    <property type="match status" value="1"/>
</dbReference>
<evidence type="ECO:0000313" key="8">
    <source>
        <dbReference type="Proteomes" id="UP000692954"/>
    </source>
</evidence>
<keyword evidence="3" id="KW-0418">Kinase</keyword>
<dbReference type="InterPro" id="IPR008271">
    <property type="entry name" value="Ser/Thr_kinase_AS"/>
</dbReference>
<protein>
    <recommendedName>
        <fullName evidence="6">Protein kinase domain-containing protein</fullName>
    </recommendedName>
</protein>
<dbReference type="AlphaFoldDB" id="A0A8S1RIN0"/>
<gene>
    <name evidence="7" type="ORF">PSON_ATCC_30995.1.T1700108</name>
</gene>
<evidence type="ECO:0000256" key="4">
    <source>
        <dbReference type="ARBA" id="ARBA00022840"/>
    </source>
</evidence>
<comment type="caution">
    <text evidence="7">The sequence shown here is derived from an EMBL/GenBank/DDBJ whole genome shotgun (WGS) entry which is preliminary data.</text>
</comment>
<dbReference type="Proteomes" id="UP000692954">
    <property type="component" value="Unassembled WGS sequence"/>
</dbReference>
<dbReference type="InterPro" id="IPR000719">
    <property type="entry name" value="Prot_kinase_dom"/>
</dbReference>
<dbReference type="PANTHER" id="PTHR24348:SF22">
    <property type="entry name" value="NON-SPECIFIC SERINE_THREONINE PROTEIN KINASE"/>
    <property type="match status" value="1"/>
</dbReference>
<dbReference type="FunFam" id="3.30.200.20:FF:000042">
    <property type="entry name" value="Aurora kinase A"/>
    <property type="match status" value="1"/>
</dbReference>
<dbReference type="PROSITE" id="PS50011">
    <property type="entry name" value="PROTEIN_KINASE_DOM"/>
    <property type="match status" value="1"/>
</dbReference>
<dbReference type="InterPro" id="IPR017441">
    <property type="entry name" value="Protein_kinase_ATP_BS"/>
</dbReference>
<dbReference type="EMBL" id="CAJJDN010000170">
    <property type="protein sequence ID" value="CAD8126809.1"/>
    <property type="molecule type" value="Genomic_DNA"/>
</dbReference>
<dbReference type="SMART" id="SM00220">
    <property type="entry name" value="S_TKc"/>
    <property type="match status" value="1"/>
</dbReference>
<dbReference type="InterPro" id="IPR045269">
    <property type="entry name" value="Atg1-like"/>
</dbReference>
<evidence type="ECO:0000256" key="3">
    <source>
        <dbReference type="ARBA" id="ARBA00022777"/>
    </source>
</evidence>
<keyword evidence="1" id="KW-0808">Transferase</keyword>
<sequence>MNPPVSGKIINCPGKRVADYLFIKEIGKGAFGQVFQAKNTVTNEVVAIKCIARSKLSDHGGIVGQLIKSEVEVLKQINNQHVVKLVSYLESANQCYIVLEYCNSGDFEQLWQNRNKKIPENEAIDYMKQVLAGMQALHEKNILHRDLKLANILIHNSTLKIADLGFSKQLSDPNQQEKLSLGSLGNMAPEIVEQQPYGMAADMFSIGSMFYQLIFGQLPFSNQNQLKFLEDIKNNKPNFRRNDIMISSELESLLERMLIKDPIRRLKWSELYSHPLMQHKDLRYTQLSLNAIQADLINTKEIGQFYKEKDQNKMVENSQDLLQSRLNINKQQEFQIDKPIYQQLIEDEGTPGEDEDNIKKLDQLRQNMEQQILEDKQVEEYINKYLSLRDEIVFVSRTLNQVFENLAQDECCLLCLMLAKRIYILNEKLTQILLSQDNIFQINERILKKIYEHQHFQKFVSQIVEESLYAKDYVTFFAESLQNQPKLIQNKKDWHSEFQKEISMQFDSIFKEVLNDFSFKLMELVHKTNINLEYGDEQKRNLHRDYFQLLIHLIDCINFDKLFNHGNVNIYQQFDGLANKSLEELKETATQKFNEMFE</sequence>
<dbReference type="OrthoDB" id="286672at2759"/>